<feature type="region of interest" description="Disordered" evidence="1">
    <location>
        <begin position="506"/>
        <end position="561"/>
    </location>
</feature>
<feature type="region of interest" description="Disordered" evidence="1">
    <location>
        <begin position="219"/>
        <end position="284"/>
    </location>
</feature>
<feature type="compositionally biased region" description="Low complexity" evidence="1">
    <location>
        <begin position="273"/>
        <end position="284"/>
    </location>
</feature>
<dbReference type="Proteomes" id="UP000756921">
    <property type="component" value="Unassembled WGS sequence"/>
</dbReference>
<proteinExistence type="predicted"/>
<accession>A0A9P6GPG2</accession>
<sequence>MSMIFQTPAAFPPGPPPATSDLSRITFTLEDTGLPPISDVALYQAYKTVGMCAVDTRCFNCLKEKDMVHRRYWMRCGDSCPACPGDQQHWGGLCPRLCMLRKKKSFWMDRADLALADGFDGPTPGLSVTGWKRADRWREGRGGQKSPSGAFHLPSFSSVSAQSTVTSTPLTLTTASLVSSPATRCASTDTPVFKSAEAAITMAGKPTELAPTLKLPALSARISPTTPPSSGSRTFLTTRDRGRVAEVSRPENRTHSRSPSNGRNERIYRDGSAPQQAPVPAQVAEKQPSLVSLLSDPIFKSVVSNEIVAMASANFSHHDPQQHAAIDGVLVAVLRAARIARRLESKDWEYQPSEPMKMYLGYIYKHFPVLMSQGTTGHFISKPSEKDPNPDIDTYYGWAWRGSRTQEEDQKMWCRLSELNRDLIEGRSVPRAQEGKTAGYKRHRDATNEDRTPRKIPRITFRDDPPQYNSSSPIAKTAAPAPRGPLAQDNKTWTLTRPRYIIPRGPTRYSWTSPKAPTSQIPVKVPPPAPKQKPIKVPPPLTIAGSGSEDGEVPELVKSTPGIPKDIMSCLEMQLSVEITAEDWGDLFKGDV</sequence>
<evidence type="ECO:0000256" key="1">
    <source>
        <dbReference type="SAM" id="MobiDB-lite"/>
    </source>
</evidence>
<dbReference type="OrthoDB" id="3801363at2759"/>
<organism evidence="2 3">
    <name type="scientific">Paraphaeosphaeria minitans</name>
    <dbReference type="NCBI Taxonomy" id="565426"/>
    <lineage>
        <taxon>Eukaryota</taxon>
        <taxon>Fungi</taxon>
        <taxon>Dikarya</taxon>
        <taxon>Ascomycota</taxon>
        <taxon>Pezizomycotina</taxon>
        <taxon>Dothideomycetes</taxon>
        <taxon>Pleosporomycetidae</taxon>
        <taxon>Pleosporales</taxon>
        <taxon>Massarineae</taxon>
        <taxon>Didymosphaeriaceae</taxon>
        <taxon>Paraphaeosphaeria</taxon>
    </lineage>
</organism>
<name>A0A9P6GPG2_9PLEO</name>
<protein>
    <submittedName>
        <fullName evidence="2">Uncharacterized protein</fullName>
    </submittedName>
</protein>
<dbReference type="AlphaFoldDB" id="A0A9P6GPG2"/>
<comment type="caution">
    <text evidence="2">The sequence shown here is derived from an EMBL/GenBank/DDBJ whole genome shotgun (WGS) entry which is preliminary data.</text>
</comment>
<feature type="compositionally biased region" description="Basic and acidic residues" evidence="1">
    <location>
        <begin position="238"/>
        <end position="254"/>
    </location>
</feature>
<feature type="compositionally biased region" description="Polar residues" evidence="1">
    <location>
        <begin position="509"/>
        <end position="519"/>
    </location>
</feature>
<gene>
    <name evidence="2" type="ORF">PMIN01_01777</name>
</gene>
<feature type="region of interest" description="Disordered" evidence="1">
    <location>
        <begin position="456"/>
        <end position="489"/>
    </location>
</feature>
<keyword evidence="3" id="KW-1185">Reference proteome</keyword>
<evidence type="ECO:0000313" key="2">
    <source>
        <dbReference type="EMBL" id="KAF9739143.1"/>
    </source>
</evidence>
<evidence type="ECO:0000313" key="3">
    <source>
        <dbReference type="Proteomes" id="UP000756921"/>
    </source>
</evidence>
<feature type="compositionally biased region" description="Pro residues" evidence="1">
    <location>
        <begin position="524"/>
        <end position="541"/>
    </location>
</feature>
<reference evidence="2" key="1">
    <citation type="journal article" date="2020" name="Mol. Plant Microbe Interact.">
        <title>Genome Sequence of the Biocontrol Agent Coniothyrium minitans strain Conio (IMI 134523).</title>
        <authorList>
            <person name="Patel D."/>
            <person name="Shittu T.A."/>
            <person name="Baroncelli R."/>
            <person name="Muthumeenakshi S."/>
            <person name="Osborne T.H."/>
            <person name="Janganan T.K."/>
            <person name="Sreenivasaprasad S."/>
        </authorList>
    </citation>
    <scope>NUCLEOTIDE SEQUENCE</scope>
    <source>
        <strain evidence="2">Conio</strain>
    </source>
</reference>
<dbReference type="EMBL" id="WJXW01000002">
    <property type="protein sequence ID" value="KAF9739143.1"/>
    <property type="molecule type" value="Genomic_DNA"/>
</dbReference>